<evidence type="ECO:0000256" key="5">
    <source>
        <dbReference type="PROSITE-ProRule" id="PRU00277"/>
    </source>
</evidence>
<evidence type="ECO:0000313" key="9">
    <source>
        <dbReference type="Proteomes" id="UP000092527"/>
    </source>
</evidence>
<name>A0AB36E3V1_9PAST</name>
<sequence>MSQQFFEQVSLDSVEAKGSYGIGLQIGQQLLASQLDVEATAIAKGIFDVLNQNAPALDQQELAAAIQQLQQRVEEKQQLFFKEIEAAGKAFLEENRQHADVVETASGLQYQILTKGEGKVPAKTDKVRVHYTGSLIDGTVFDSSVQRGQPAEFPVNGVIAGWIEALSMMPVGSKWRLVIPHNLAYGERGAGASIPPFSTLIFEVELLDIL</sequence>
<dbReference type="FunFam" id="3.10.50.40:FF:000004">
    <property type="entry name" value="Peptidyl-prolyl cis-trans isomerase"/>
    <property type="match status" value="1"/>
</dbReference>
<dbReference type="AlphaFoldDB" id="A0AB36E3V1"/>
<dbReference type="NCBIfam" id="NF008602">
    <property type="entry name" value="PRK11570.1"/>
    <property type="match status" value="1"/>
</dbReference>
<dbReference type="Gene3D" id="3.10.50.40">
    <property type="match status" value="1"/>
</dbReference>
<dbReference type="PANTHER" id="PTHR43811:SF23">
    <property type="entry name" value="FKBP-TYPE 22 KDA PEPTIDYL-PROLYL CIS-TRANS ISOMERASE"/>
    <property type="match status" value="1"/>
</dbReference>
<dbReference type="Pfam" id="PF01346">
    <property type="entry name" value="FKBP_N"/>
    <property type="match status" value="1"/>
</dbReference>
<keyword evidence="4 5" id="KW-0413">Isomerase</keyword>
<evidence type="ECO:0000256" key="3">
    <source>
        <dbReference type="ARBA" id="ARBA00023110"/>
    </source>
</evidence>
<dbReference type="SUPFAM" id="SSF54534">
    <property type="entry name" value="FKBP-like"/>
    <property type="match status" value="1"/>
</dbReference>
<evidence type="ECO:0000256" key="6">
    <source>
        <dbReference type="RuleBase" id="RU003915"/>
    </source>
</evidence>
<evidence type="ECO:0000256" key="1">
    <source>
        <dbReference type="ARBA" id="ARBA00000971"/>
    </source>
</evidence>
<dbReference type="PANTHER" id="PTHR43811">
    <property type="entry name" value="FKBP-TYPE PEPTIDYL-PROLYL CIS-TRANS ISOMERASE FKPA"/>
    <property type="match status" value="1"/>
</dbReference>
<reference evidence="8 9" key="1">
    <citation type="submission" date="2014-11" db="EMBL/GenBank/DDBJ databases">
        <title>Pan-genome of Gallibacterium spp.</title>
        <authorList>
            <person name="Kudirkiene E."/>
            <person name="Bojesen A.M."/>
        </authorList>
    </citation>
    <scope>NUCLEOTIDE SEQUENCE [LARGE SCALE GENOMIC DNA]</scope>
    <source>
        <strain evidence="8 9">18469/18</strain>
    </source>
</reference>
<dbReference type="PROSITE" id="PS50059">
    <property type="entry name" value="FKBP_PPIASE"/>
    <property type="match status" value="1"/>
</dbReference>
<dbReference type="InterPro" id="IPR036944">
    <property type="entry name" value="PPIase_FKBP_N_sf"/>
</dbReference>
<keyword evidence="3 5" id="KW-0697">Rotamase</keyword>
<comment type="catalytic activity">
    <reaction evidence="1 5 6">
        <text>[protein]-peptidylproline (omega=180) = [protein]-peptidylproline (omega=0)</text>
        <dbReference type="Rhea" id="RHEA:16237"/>
        <dbReference type="Rhea" id="RHEA-COMP:10747"/>
        <dbReference type="Rhea" id="RHEA-COMP:10748"/>
        <dbReference type="ChEBI" id="CHEBI:83833"/>
        <dbReference type="ChEBI" id="CHEBI:83834"/>
        <dbReference type="EC" id="5.2.1.8"/>
    </reaction>
</comment>
<dbReference type="Pfam" id="PF00254">
    <property type="entry name" value="FKBP_C"/>
    <property type="match status" value="1"/>
</dbReference>
<dbReference type="GO" id="GO:0006457">
    <property type="term" value="P:protein folding"/>
    <property type="evidence" value="ECO:0007669"/>
    <property type="project" value="InterPro"/>
</dbReference>
<comment type="similarity">
    <text evidence="2 6">Belongs to the FKBP-type PPIase family.</text>
</comment>
<dbReference type="EC" id="5.2.1.8" evidence="6"/>
<dbReference type="Gene3D" id="1.10.287.460">
    <property type="entry name" value="Peptidyl-prolyl cis-trans isomerase, FKBP-type, N-terminal domain"/>
    <property type="match status" value="1"/>
</dbReference>
<dbReference type="RefSeq" id="WP_066111195.1">
    <property type="nucleotide sequence ID" value="NZ_CP103875.1"/>
</dbReference>
<gene>
    <name evidence="8" type="ORF">QV09_02965</name>
</gene>
<accession>A0AB36E3V1</accession>
<feature type="domain" description="PPIase FKBP-type" evidence="7">
    <location>
        <begin position="124"/>
        <end position="210"/>
    </location>
</feature>
<dbReference type="GO" id="GO:0003755">
    <property type="term" value="F:peptidyl-prolyl cis-trans isomerase activity"/>
    <property type="evidence" value="ECO:0007669"/>
    <property type="project" value="UniProtKB-UniRule"/>
</dbReference>
<proteinExistence type="inferred from homology"/>
<dbReference type="InterPro" id="IPR001179">
    <property type="entry name" value="PPIase_FKBP_dom"/>
</dbReference>
<dbReference type="InterPro" id="IPR046357">
    <property type="entry name" value="PPIase_dom_sf"/>
</dbReference>
<dbReference type="Proteomes" id="UP000092527">
    <property type="component" value="Unassembled WGS sequence"/>
</dbReference>
<comment type="caution">
    <text evidence="8">The sequence shown here is derived from an EMBL/GenBank/DDBJ whole genome shotgun (WGS) entry which is preliminary data.</text>
</comment>
<evidence type="ECO:0000256" key="2">
    <source>
        <dbReference type="ARBA" id="ARBA00006577"/>
    </source>
</evidence>
<evidence type="ECO:0000313" key="8">
    <source>
        <dbReference type="EMBL" id="OBX11306.1"/>
    </source>
</evidence>
<evidence type="ECO:0000259" key="7">
    <source>
        <dbReference type="PROSITE" id="PS50059"/>
    </source>
</evidence>
<organism evidence="8 9">
    <name type="scientific">Gallibacterium salpingitidis</name>
    <dbReference type="NCBI Taxonomy" id="505341"/>
    <lineage>
        <taxon>Bacteria</taxon>
        <taxon>Pseudomonadati</taxon>
        <taxon>Pseudomonadota</taxon>
        <taxon>Gammaproteobacteria</taxon>
        <taxon>Pasteurellales</taxon>
        <taxon>Pasteurellaceae</taxon>
        <taxon>Gallibacterium</taxon>
    </lineage>
</organism>
<dbReference type="EMBL" id="JTJU01000015">
    <property type="protein sequence ID" value="OBX11306.1"/>
    <property type="molecule type" value="Genomic_DNA"/>
</dbReference>
<dbReference type="InterPro" id="IPR000774">
    <property type="entry name" value="PPIase_FKBP_N"/>
</dbReference>
<protein>
    <recommendedName>
        <fullName evidence="6">Peptidyl-prolyl cis-trans isomerase</fullName>
        <ecNumber evidence="6">5.2.1.8</ecNumber>
    </recommendedName>
</protein>
<evidence type="ECO:0000256" key="4">
    <source>
        <dbReference type="ARBA" id="ARBA00023235"/>
    </source>
</evidence>